<organism evidence="2 3">
    <name type="scientific">Adhaeribacter rhizoryzae</name>
    <dbReference type="NCBI Taxonomy" id="2607907"/>
    <lineage>
        <taxon>Bacteria</taxon>
        <taxon>Pseudomonadati</taxon>
        <taxon>Bacteroidota</taxon>
        <taxon>Cytophagia</taxon>
        <taxon>Cytophagales</taxon>
        <taxon>Hymenobacteraceae</taxon>
        <taxon>Adhaeribacter</taxon>
    </lineage>
</organism>
<reference evidence="2 3" key="1">
    <citation type="submission" date="2019-09" db="EMBL/GenBank/DDBJ databases">
        <title>Genome sequence and assembly of Adhaeribacter sp.</title>
        <authorList>
            <person name="Chhetri G."/>
        </authorList>
    </citation>
    <scope>NUCLEOTIDE SEQUENCE [LARGE SCALE GENOMIC DNA]</scope>
    <source>
        <strain evidence="2 3">DK36</strain>
    </source>
</reference>
<dbReference type="PROSITE" id="PS51257">
    <property type="entry name" value="PROKAR_LIPOPROTEIN"/>
    <property type="match status" value="1"/>
</dbReference>
<proteinExistence type="predicted"/>
<dbReference type="SUPFAM" id="SSF56935">
    <property type="entry name" value="Porins"/>
    <property type="match status" value="1"/>
</dbReference>
<keyword evidence="1" id="KW-0732">Signal</keyword>
<dbReference type="Gene3D" id="2.40.160.60">
    <property type="entry name" value="Outer membrane protein transport protein (OMPP1/FadL/TodX)"/>
    <property type="match status" value="1"/>
</dbReference>
<gene>
    <name evidence="2" type="ORF">F0145_10920</name>
</gene>
<name>A0A5M6DJI2_9BACT</name>
<evidence type="ECO:0000313" key="3">
    <source>
        <dbReference type="Proteomes" id="UP000323426"/>
    </source>
</evidence>
<dbReference type="AlphaFoldDB" id="A0A5M6DJI2"/>
<dbReference type="EMBL" id="VWSF01000007">
    <property type="protein sequence ID" value="KAA5546400.1"/>
    <property type="molecule type" value="Genomic_DNA"/>
</dbReference>
<evidence type="ECO:0000256" key="1">
    <source>
        <dbReference type="SAM" id="SignalP"/>
    </source>
</evidence>
<feature type="chain" id="PRO_5024302752" description="Aromatic hydrocarbon degradation protein" evidence="1">
    <location>
        <begin position="23"/>
        <end position="435"/>
    </location>
</feature>
<accession>A0A5M6DJI2</accession>
<dbReference type="RefSeq" id="WP_150088449.1">
    <property type="nucleotide sequence ID" value="NZ_VWSF01000007.1"/>
</dbReference>
<feature type="signal peptide" evidence="1">
    <location>
        <begin position="1"/>
        <end position="22"/>
    </location>
</feature>
<sequence length="435" mass="46975">MYKITSLLSGVLVLACTQLGLAQNTGNSPYSQVMSVGEVNDNNGNIRNFGMGNLGVSTPNSFSVNFLNPALLIYNSRVTFEMAVDGRVANVANSQKSQTVGSAGLGYLTLALPINKNWRSAVGLRPYSAVSYGSYSEGTVQNDPNNTPVQTGFQGEGNISEVFFGNGFKIYKGLSLGVSGSYLFGVIDRSSYSVILDDATAQQPERLVNNVQSNYNGLMFKGGLAYRQSLNKKISLNLGGSYVLQHDLNVESHTVQERRDVNNVVIGDTNPVGDTISSKVGMPGHMLLGLSFDNNKSWVAGVEYSGRKWSEYTSETGQGGLADSYRVAVGGEFTPDAGSFDSYLKRVSYRAGLSYAKTPINLQGTQINNTAVHAGFSFPIGFRPQPPEYNQAALNFGFAFGKNGTTDNNLIRENYLQFNVGLSLNSSWFVKPKID</sequence>
<keyword evidence="3" id="KW-1185">Reference proteome</keyword>
<comment type="caution">
    <text evidence="2">The sequence shown here is derived from an EMBL/GenBank/DDBJ whole genome shotgun (WGS) entry which is preliminary data.</text>
</comment>
<evidence type="ECO:0008006" key="4">
    <source>
        <dbReference type="Google" id="ProtNLM"/>
    </source>
</evidence>
<protein>
    <recommendedName>
        <fullName evidence="4">Aromatic hydrocarbon degradation protein</fullName>
    </recommendedName>
</protein>
<evidence type="ECO:0000313" key="2">
    <source>
        <dbReference type="EMBL" id="KAA5546400.1"/>
    </source>
</evidence>
<dbReference type="Proteomes" id="UP000323426">
    <property type="component" value="Unassembled WGS sequence"/>
</dbReference>